<name>A0A1Y2CA25_9FUNG</name>
<evidence type="ECO:0000256" key="4">
    <source>
        <dbReference type="ARBA" id="ARBA00022741"/>
    </source>
</evidence>
<dbReference type="SUPFAM" id="SSF56112">
    <property type="entry name" value="Protein kinase-like (PK-like)"/>
    <property type="match status" value="1"/>
</dbReference>
<evidence type="ECO:0000256" key="7">
    <source>
        <dbReference type="ARBA" id="ARBA00047899"/>
    </source>
</evidence>
<evidence type="ECO:0000259" key="9">
    <source>
        <dbReference type="PROSITE" id="PS50011"/>
    </source>
</evidence>
<feature type="domain" description="Protein kinase" evidence="9">
    <location>
        <begin position="7"/>
        <end position="277"/>
    </location>
</feature>
<dbReference type="AlphaFoldDB" id="A0A1Y2CA25"/>
<dbReference type="EMBL" id="MCOG01000115">
    <property type="protein sequence ID" value="ORY43881.1"/>
    <property type="molecule type" value="Genomic_DNA"/>
</dbReference>
<dbReference type="PROSITE" id="PS00108">
    <property type="entry name" value="PROTEIN_KINASE_ST"/>
    <property type="match status" value="1"/>
</dbReference>
<proteinExistence type="predicted"/>
<evidence type="ECO:0000256" key="8">
    <source>
        <dbReference type="ARBA" id="ARBA00048679"/>
    </source>
</evidence>
<sequence length="301" mass="35289">MRRKDFSKSTREIGRGATCVVKLVHKINDPSMLFALKEYKLSRVKENIDERTFLKHLRNEYQIGSLLHHPNIIETYAFLMTKTHNHKRRKYFVVLEYCEGGDLFNTIESGHLGTHEINCNFKQLMDGVNYLHSLGVAHCDIKPENILIKNVSQLKIIDFGTSEIFKYPYTPDTIKKSKGVKGSKPYIAPEQFQKSEYDPRASDIWSCAIVYIASLFDELPWRVASLEDFDFLRWKKERRNDLIRHIPDGPRQLITQMLNPDPEKRITMEQIYENEWFASIKTCISGEVQCHDKKHKHIQTN</sequence>
<dbReference type="InterPro" id="IPR011009">
    <property type="entry name" value="Kinase-like_dom_sf"/>
</dbReference>
<dbReference type="GO" id="GO:0004674">
    <property type="term" value="F:protein serine/threonine kinase activity"/>
    <property type="evidence" value="ECO:0007669"/>
    <property type="project" value="UniProtKB-KW"/>
</dbReference>
<dbReference type="Pfam" id="PF00069">
    <property type="entry name" value="Pkinase"/>
    <property type="match status" value="1"/>
</dbReference>
<reference evidence="10 11" key="1">
    <citation type="submission" date="2016-08" db="EMBL/GenBank/DDBJ databases">
        <title>A Parts List for Fungal Cellulosomes Revealed by Comparative Genomics.</title>
        <authorList>
            <consortium name="DOE Joint Genome Institute"/>
            <person name="Haitjema C.H."/>
            <person name="Gilmore S.P."/>
            <person name="Henske J.K."/>
            <person name="Solomon K.V."/>
            <person name="De Groot R."/>
            <person name="Kuo A."/>
            <person name="Mondo S.J."/>
            <person name="Salamov A.A."/>
            <person name="Labutti K."/>
            <person name="Zhao Z."/>
            <person name="Chiniquy J."/>
            <person name="Barry K."/>
            <person name="Brewer H.M."/>
            <person name="Purvine S.O."/>
            <person name="Wright A.T."/>
            <person name="Boxma B."/>
            <person name="Van Alen T."/>
            <person name="Hackstein J.H."/>
            <person name="Baker S.E."/>
            <person name="Grigoriev I.V."/>
            <person name="O'Malley M.A."/>
        </authorList>
    </citation>
    <scope>NUCLEOTIDE SEQUENCE [LARGE SCALE GENOMIC DNA]</scope>
    <source>
        <strain evidence="10 11">G1</strain>
    </source>
</reference>
<accession>A0A1Y2CA25</accession>
<keyword evidence="3" id="KW-0808">Transferase</keyword>
<dbReference type="STRING" id="1754190.A0A1Y2CA25"/>
<comment type="catalytic activity">
    <reaction evidence="8">
        <text>L-seryl-[protein] + ATP = O-phospho-L-seryl-[protein] + ADP + H(+)</text>
        <dbReference type="Rhea" id="RHEA:17989"/>
        <dbReference type="Rhea" id="RHEA-COMP:9863"/>
        <dbReference type="Rhea" id="RHEA-COMP:11604"/>
        <dbReference type="ChEBI" id="CHEBI:15378"/>
        <dbReference type="ChEBI" id="CHEBI:29999"/>
        <dbReference type="ChEBI" id="CHEBI:30616"/>
        <dbReference type="ChEBI" id="CHEBI:83421"/>
        <dbReference type="ChEBI" id="CHEBI:456216"/>
        <dbReference type="EC" id="2.7.11.1"/>
    </reaction>
</comment>
<evidence type="ECO:0000256" key="1">
    <source>
        <dbReference type="ARBA" id="ARBA00012513"/>
    </source>
</evidence>
<dbReference type="PROSITE" id="PS50011">
    <property type="entry name" value="PROTEIN_KINASE_DOM"/>
    <property type="match status" value="1"/>
</dbReference>
<keyword evidence="6" id="KW-0067">ATP-binding</keyword>
<keyword evidence="2" id="KW-0723">Serine/threonine-protein kinase</keyword>
<comment type="catalytic activity">
    <reaction evidence="7">
        <text>L-threonyl-[protein] + ATP = O-phospho-L-threonyl-[protein] + ADP + H(+)</text>
        <dbReference type="Rhea" id="RHEA:46608"/>
        <dbReference type="Rhea" id="RHEA-COMP:11060"/>
        <dbReference type="Rhea" id="RHEA-COMP:11605"/>
        <dbReference type="ChEBI" id="CHEBI:15378"/>
        <dbReference type="ChEBI" id="CHEBI:30013"/>
        <dbReference type="ChEBI" id="CHEBI:30616"/>
        <dbReference type="ChEBI" id="CHEBI:61977"/>
        <dbReference type="ChEBI" id="CHEBI:456216"/>
        <dbReference type="EC" id="2.7.11.1"/>
    </reaction>
</comment>
<dbReference type="PANTHER" id="PTHR24343">
    <property type="entry name" value="SERINE/THREONINE KINASE"/>
    <property type="match status" value="1"/>
</dbReference>
<dbReference type="InterPro" id="IPR008271">
    <property type="entry name" value="Ser/Thr_kinase_AS"/>
</dbReference>
<keyword evidence="5 10" id="KW-0418">Kinase</keyword>
<protein>
    <recommendedName>
        <fullName evidence="1">non-specific serine/threonine protein kinase</fullName>
        <ecNumber evidence="1">2.7.11.1</ecNumber>
    </recommendedName>
</protein>
<gene>
    <name evidence="10" type="ORF">LY90DRAFT_417136</name>
</gene>
<evidence type="ECO:0000313" key="11">
    <source>
        <dbReference type="Proteomes" id="UP000193920"/>
    </source>
</evidence>
<dbReference type="GO" id="GO:0005524">
    <property type="term" value="F:ATP binding"/>
    <property type="evidence" value="ECO:0007669"/>
    <property type="project" value="UniProtKB-KW"/>
</dbReference>
<dbReference type="OrthoDB" id="6513151at2759"/>
<evidence type="ECO:0000256" key="5">
    <source>
        <dbReference type="ARBA" id="ARBA00022777"/>
    </source>
</evidence>
<dbReference type="Proteomes" id="UP000193920">
    <property type="component" value="Unassembled WGS sequence"/>
</dbReference>
<evidence type="ECO:0000256" key="3">
    <source>
        <dbReference type="ARBA" id="ARBA00022679"/>
    </source>
</evidence>
<dbReference type="GO" id="GO:0005829">
    <property type="term" value="C:cytosol"/>
    <property type="evidence" value="ECO:0007669"/>
    <property type="project" value="TreeGrafter"/>
</dbReference>
<keyword evidence="4" id="KW-0547">Nucleotide-binding</keyword>
<organism evidence="10 11">
    <name type="scientific">Neocallimastix californiae</name>
    <dbReference type="NCBI Taxonomy" id="1754190"/>
    <lineage>
        <taxon>Eukaryota</taxon>
        <taxon>Fungi</taxon>
        <taxon>Fungi incertae sedis</taxon>
        <taxon>Chytridiomycota</taxon>
        <taxon>Chytridiomycota incertae sedis</taxon>
        <taxon>Neocallimastigomycetes</taxon>
        <taxon>Neocallimastigales</taxon>
        <taxon>Neocallimastigaceae</taxon>
        <taxon>Neocallimastix</taxon>
    </lineage>
</organism>
<dbReference type="SMART" id="SM00220">
    <property type="entry name" value="S_TKc"/>
    <property type="match status" value="1"/>
</dbReference>
<comment type="caution">
    <text evidence="10">The sequence shown here is derived from an EMBL/GenBank/DDBJ whole genome shotgun (WGS) entry which is preliminary data.</text>
</comment>
<keyword evidence="11" id="KW-1185">Reference proteome</keyword>
<evidence type="ECO:0000256" key="6">
    <source>
        <dbReference type="ARBA" id="ARBA00022840"/>
    </source>
</evidence>
<dbReference type="PANTHER" id="PTHR24343:SF558">
    <property type="entry name" value="PROTEIN KINASE DOMAIN-CONTAINING PROTEIN"/>
    <property type="match status" value="1"/>
</dbReference>
<evidence type="ECO:0000256" key="2">
    <source>
        <dbReference type="ARBA" id="ARBA00022527"/>
    </source>
</evidence>
<evidence type="ECO:0000313" key="10">
    <source>
        <dbReference type="EMBL" id="ORY43881.1"/>
    </source>
</evidence>
<dbReference type="EC" id="2.7.11.1" evidence="1"/>
<dbReference type="InterPro" id="IPR000719">
    <property type="entry name" value="Prot_kinase_dom"/>
</dbReference>
<dbReference type="Gene3D" id="1.10.510.10">
    <property type="entry name" value="Transferase(Phosphotransferase) domain 1"/>
    <property type="match status" value="1"/>
</dbReference>